<name>A0AAP2F2K7_LELAM</name>
<dbReference type="RefSeq" id="WP_131486974.1">
    <property type="nucleotide sequence ID" value="NZ_CP142427.1"/>
</dbReference>
<dbReference type="EMBL" id="JAENMS010000007">
    <property type="protein sequence ID" value="MBL5935625.1"/>
    <property type="molecule type" value="Genomic_DNA"/>
</dbReference>
<accession>A0AAP2F2K7</accession>
<reference evidence="2 4" key="2">
    <citation type="submission" date="2023-10" db="EMBL/GenBank/DDBJ databases">
        <title>Wastewater isolates of ESBL- and carbapenemase-producing Gram-negative bacteria from New Zealand.</title>
        <authorList>
            <person name="Straub C."/>
            <person name="Weaver L."/>
            <person name="Cornelius A."/>
            <person name="Mcgill E."/>
            <person name="Dyet K."/>
            <person name="White L."/>
            <person name="Pattis I."/>
        </authorList>
    </citation>
    <scope>NUCLEOTIDE SEQUENCE [LARGE SCALE GENOMIC DNA]</scope>
    <source>
        <strain evidence="2 4">ESBL35</strain>
    </source>
</reference>
<dbReference type="AlphaFoldDB" id="A0AAP2F2K7"/>
<evidence type="ECO:0000313" key="4">
    <source>
        <dbReference type="Proteomes" id="UP001335910"/>
    </source>
</evidence>
<organism evidence="1 3">
    <name type="scientific">Lelliottia amnigena</name>
    <name type="common">Enterobacter amnigenus</name>
    <dbReference type="NCBI Taxonomy" id="61646"/>
    <lineage>
        <taxon>Bacteria</taxon>
        <taxon>Pseudomonadati</taxon>
        <taxon>Pseudomonadota</taxon>
        <taxon>Gammaproteobacteria</taxon>
        <taxon>Enterobacterales</taxon>
        <taxon>Enterobacteriaceae</taxon>
        <taxon>Lelliottia</taxon>
    </lineage>
</organism>
<protein>
    <submittedName>
        <fullName evidence="1">ParD-like family protein</fullName>
    </submittedName>
</protein>
<gene>
    <name evidence="1" type="ORF">I7V27_14380</name>
    <name evidence="2" type="ORF">V4839_05490</name>
</gene>
<dbReference type="Pfam" id="PF11903">
    <property type="entry name" value="ParD_like"/>
    <property type="match status" value="1"/>
</dbReference>
<evidence type="ECO:0000313" key="1">
    <source>
        <dbReference type="EMBL" id="MBL5935625.1"/>
    </source>
</evidence>
<evidence type="ECO:0000313" key="2">
    <source>
        <dbReference type="EMBL" id="MEE9682941.1"/>
    </source>
</evidence>
<dbReference type="Proteomes" id="UP001335910">
    <property type="component" value="Unassembled WGS sequence"/>
</dbReference>
<dbReference type="EMBL" id="JAZKLI010000001">
    <property type="protein sequence ID" value="MEE9682941.1"/>
    <property type="molecule type" value="Genomic_DNA"/>
</dbReference>
<dbReference type="InterPro" id="IPR021831">
    <property type="entry name" value="ParD-like"/>
</dbReference>
<reference evidence="1" key="1">
    <citation type="submission" date="2020-12" db="EMBL/GenBank/DDBJ databases">
        <title>Draft genome sequence of Enterobacter spp., Lelliottia spp. and Serratia spp. isolated from drinking water reservoirs and lakes.</title>
        <authorList>
            <person name="Reitter C."/>
            <person name="Neuhaus K."/>
            <person name="Huegler M."/>
        </authorList>
    </citation>
    <scope>NUCLEOTIDE SEQUENCE</scope>
    <source>
        <strain evidence="1">TZW15</strain>
    </source>
</reference>
<proteinExistence type="predicted"/>
<evidence type="ECO:0000313" key="3">
    <source>
        <dbReference type="Proteomes" id="UP000653275"/>
    </source>
</evidence>
<keyword evidence="4" id="KW-1185">Reference proteome</keyword>
<comment type="caution">
    <text evidence="1">The sequence shown here is derived from an EMBL/GenBank/DDBJ whole genome shotgun (WGS) entry which is preliminary data.</text>
</comment>
<sequence>MATSIRLDDDFVSDVKVYADAASRSIPKQIEHWAKIGRMAEDNPDLPYSFINEILIAQAEVDNNKVSRYERRTRRKSVTD</sequence>
<dbReference type="Proteomes" id="UP000653275">
    <property type="component" value="Unassembled WGS sequence"/>
</dbReference>